<keyword evidence="1" id="KW-0732">Signal</keyword>
<evidence type="ECO:0008006" key="4">
    <source>
        <dbReference type="Google" id="ProtNLM"/>
    </source>
</evidence>
<keyword evidence="3" id="KW-1185">Reference proteome</keyword>
<feature type="chain" id="PRO_5035275435" description="DUF2125 domain-containing protein" evidence="1">
    <location>
        <begin position="25"/>
        <end position="509"/>
    </location>
</feature>
<evidence type="ECO:0000313" key="2">
    <source>
        <dbReference type="EMBL" id="GHF42749.1"/>
    </source>
</evidence>
<name>A0A8J3GVZ2_9RHOB</name>
<proteinExistence type="predicted"/>
<organism evidence="2 3">
    <name type="scientific">Seohaeicola zhoushanensis</name>
    <dbReference type="NCBI Taxonomy" id="1569283"/>
    <lineage>
        <taxon>Bacteria</taxon>
        <taxon>Pseudomonadati</taxon>
        <taxon>Pseudomonadota</taxon>
        <taxon>Alphaproteobacteria</taxon>
        <taxon>Rhodobacterales</taxon>
        <taxon>Roseobacteraceae</taxon>
        <taxon>Seohaeicola</taxon>
    </lineage>
</organism>
<dbReference type="EMBL" id="BNCJ01000002">
    <property type="protein sequence ID" value="GHF42749.1"/>
    <property type="molecule type" value="Genomic_DNA"/>
</dbReference>
<accession>A0A8J3GVZ2</accession>
<dbReference type="AlphaFoldDB" id="A0A8J3GVZ2"/>
<reference evidence="2" key="1">
    <citation type="journal article" date="2014" name="Int. J. Syst. Evol. Microbiol.">
        <title>Complete genome sequence of Corynebacterium casei LMG S-19264T (=DSM 44701T), isolated from a smear-ripened cheese.</title>
        <authorList>
            <consortium name="US DOE Joint Genome Institute (JGI-PGF)"/>
            <person name="Walter F."/>
            <person name="Albersmeier A."/>
            <person name="Kalinowski J."/>
            <person name="Ruckert C."/>
        </authorList>
    </citation>
    <scope>NUCLEOTIDE SEQUENCE</scope>
    <source>
        <strain evidence="2">KCTC 42650</strain>
    </source>
</reference>
<evidence type="ECO:0000313" key="3">
    <source>
        <dbReference type="Proteomes" id="UP000626220"/>
    </source>
</evidence>
<dbReference type="RefSeq" id="WP_189679231.1">
    <property type="nucleotide sequence ID" value="NZ_BNCJ01000002.1"/>
</dbReference>
<feature type="signal peptide" evidence="1">
    <location>
        <begin position="1"/>
        <end position="24"/>
    </location>
</feature>
<dbReference type="Pfam" id="PF09898">
    <property type="entry name" value="DUF2125"/>
    <property type="match status" value="1"/>
</dbReference>
<protein>
    <recommendedName>
        <fullName evidence="4">DUF2125 domain-containing protein</fullName>
    </recommendedName>
</protein>
<sequence length="509" mass="53251">MSIHFLRGSTAAALCILSTQAAWADLSAQDVWGEWRDYLASTGYEVTGGESMSGNTLTLTDVTLTMPVPDEDASVSILIPSMSLTENGDGTVNLDYPSPMPVRITVTGGPEGDGSGELVVTHSGSSMKISGDPTNMTYEHSSANTTLTLGEVNVEGDILPADVARVMISLDQTAGTTKMELGGDVRNFDQTFSAASLSYDMAFKDPESSDNGSFKGALQGVSMNATGAIPKDMDLSDMNAMLKAGFQMNGGFAFTGGNSEINGTGDGQSFSAQTSSQGGSFESGLNATRLTYGLTGKGTRISAEGAELPFPVELGLAETAFRIDIPITRSDDPQDFGFLLKLGEFTMSDMLWAIFDPAGNLPRDPASITLDLAGKVKLLLDIMDPASAEAIANSPVPPGELHAVSIRDLLVQAVGAKLTGVGAFTFDNSDMQTIPGMPRPEGAIDLTLDGANALIDNLVAMGIISDQEVMPARMMMGMFAVPGDGPDSLKSKIEINAQGHILANGQRIK</sequence>
<reference evidence="2" key="2">
    <citation type="submission" date="2020-09" db="EMBL/GenBank/DDBJ databases">
        <authorList>
            <person name="Sun Q."/>
            <person name="Kim S."/>
        </authorList>
    </citation>
    <scope>NUCLEOTIDE SEQUENCE</scope>
    <source>
        <strain evidence="2">KCTC 42650</strain>
    </source>
</reference>
<evidence type="ECO:0000256" key="1">
    <source>
        <dbReference type="SAM" id="SignalP"/>
    </source>
</evidence>
<gene>
    <name evidence="2" type="ORF">GCM10017056_13180</name>
</gene>
<dbReference type="Proteomes" id="UP000626220">
    <property type="component" value="Unassembled WGS sequence"/>
</dbReference>
<dbReference type="InterPro" id="IPR018666">
    <property type="entry name" value="DUF2125"/>
</dbReference>
<comment type="caution">
    <text evidence="2">The sequence shown here is derived from an EMBL/GenBank/DDBJ whole genome shotgun (WGS) entry which is preliminary data.</text>
</comment>